<dbReference type="Proteomes" id="UP000198598">
    <property type="component" value="Unassembled WGS sequence"/>
</dbReference>
<dbReference type="RefSeq" id="WP_093828399.1">
    <property type="nucleotide sequence ID" value="NZ_FOLQ01000006.1"/>
</dbReference>
<dbReference type="STRING" id="662367.SAMN05216167_106172"/>
<proteinExistence type="predicted"/>
<protein>
    <submittedName>
        <fullName evidence="2">Virulence-associated protein E</fullName>
    </submittedName>
</protein>
<evidence type="ECO:0000313" key="3">
    <source>
        <dbReference type="Proteomes" id="UP000198598"/>
    </source>
</evidence>
<dbReference type="OrthoDB" id="9801888at2"/>
<dbReference type="InterPro" id="IPR007936">
    <property type="entry name" value="VapE-like_dom"/>
</dbReference>
<gene>
    <name evidence="2" type="ORF">SAMN05216167_106172</name>
</gene>
<dbReference type="PANTHER" id="PTHR34985">
    <property type="entry name" value="SLR0554 PROTEIN"/>
    <property type="match status" value="1"/>
</dbReference>
<keyword evidence="3" id="KW-1185">Reference proteome</keyword>
<evidence type="ECO:0000259" key="1">
    <source>
        <dbReference type="Pfam" id="PF05272"/>
    </source>
</evidence>
<organism evidence="2 3">
    <name type="scientific">Spirosoma endophyticum</name>
    <dbReference type="NCBI Taxonomy" id="662367"/>
    <lineage>
        <taxon>Bacteria</taxon>
        <taxon>Pseudomonadati</taxon>
        <taxon>Bacteroidota</taxon>
        <taxon>Cytophagia</taxon>
        <taxon>Cytophagales</taxon>
        <taxon>Cytophagaceae</taxon>
        <taxon>Spirosoma</taxon>
    </lineage>
</organism>
<sequence>MGKASDKPIKYVVIRDYLAEKYLFRFNTVAIDLEYADKEDNIFKPLNPADLEEELYEQGFTGFDKQLNTLLKTTTLVPRFNPIVEYFQNLQQWDGQTDYIETLADYVQTTDQDFWRAQFKKMLVRMIAQAFGKIGFNKQCIVLFSKQNDGKTYFWEYLVNGTPLWDYYKKNPDIIGKEAKRALAENFLLNLDELSALTKQDVNQVKATFSESQIKVRLPYDKKDSIMPRNASFVGSTNKREFLVDETGNVRWVVFEIIIINHNEGQPGGYVDVDINKVWAQAFYLFINDYVINLTKEDLAHSEANNEKYGARTVEYQMLLQHFTPSDKENGGQFFQPFQLAQILSSLVENRVRIIPENIGRALTKMGVERKAHRIGQNVAYGYWLKQLPNQGQTLEMAPVSGPF</sequence>
<accession>A0A1I1U8T2</accession>
<dbReference type="AlphaFoldDB" id="A0A1I1U8T2"/>
<evidence type="ECO:0000313" key="2">
    <source>
        <dbReference type="EMBL" id="SFD67242.1"/>
    </source>
</evidence>
<reference evidence="2 3" key="1">
    <citation type="submission" date="2016-10" db="EMBL/GenBank/DDBJ databases">
        <authorList>
            <person name="de Groot N.N."/>
        </authorList>
    </citation>
    <scope>NUCLEOTIDE SEQUENCE [LARGE SCALE GENOMIC DNA]</scope>
    <source>
        <strain evidence="2 3">DSM 26130</strain>
    </source>
</reference>
<name>A0A1I1U8T2_9BACT</name>
<dbReference type="PANTHER" id="PTHR34985:SF1">
    <property type="entry name" value="SLR0554 PROTEIN"/>
    <property type="match status" value="1"/>
</dbReference>
<dbReference type="EMBL" id="FOLQ01000006">
    <property type="protein sequence ID" value="SFD67242.1"/>
    <property type="molecule type" value="Genomic_DNA"/>
</dbReference>
<feature type="domain" description="Virulence-associated protein E-like" evidence="1">
    <location>
        <begin position="90"/>
        <end position="309"/>
    </location>
</feature>
<dbReference type="Pfam" id="PF05272">
    <property type="entry name" value="VapE-like_dom"/>
    <property type="match status" value="1"/>
</dbReference>